<keyword evidence="4 6" id="KW-1133">Transmembrane helix</keyword>
<organism evidence="7 8">
    <name type="scientific">Exophiala bonariae</name>
    <dbReference type="NCBI Taxonomy" id="1690606"/>
    <lineage>
        <taxon>Eukaryota</taxon>
        <taxon>Fungi</taxon>
        <taxon>Dikarya</taxon>
        <taxon>Ascomycota</taxon>
        <taxon>Pezizomycotina</taxon>
        <taxon>Eurotiomycetes</taxon>
        <taxon>Chaetothyriomycetidae</taxon>
        <taxon>Chaetothyriales</taxon>
        <taxon>Herpotrichiellaceae</taxon>
        <taxon>Exophiala</taxon>
    </lineage>
</organism>
<evidence type="ECO:0000313" key="8">
    <source>
        <dbReference type="Proteomes" id="UP001358417"/>
    </source>
</evidence>
<feature type="transmembrane region" description="Helical" evidence="6">
    <location>
        <begin position="450"/>
        <end position="469"/>
    </location>
</feature>
<keyword evidence="3 6" id="KW-0812">Transmembrane</keyword>
<evidence type="ECO:0000256" key="3">
    <source>
        <dbReference type="ARBA" id="ARBA00022692"/>
    </source>
</evidence>
<sequence>MEKQHTEMVHVEDPGEQAIDLEIQKSPAMSEKAYVREAADAEKTKKSAAERKLVWKADGTIIPLAGLIYLVAYLDRNSIGLANVMGMSKDLGITNAQYYNCLMMFYIGYIVFMFPGNIGLRILPPHYILGGCALLFGAFLTAMSSAQGYETVLAMRVLLGATQAFIQGLGLYCSMWYKRDEVATRSAIYYGAATISGAFSGLIAYAVQKSLTLERTGKEPWRWLFIIEGSMALFVGALVVIFLPRFPDQLRGRKHWLFTPEEVELAIQRMRSYNTVGAKVSARQALKTLKDPKCWLFGLTNAGIATGIASVGLFLPTFVKEFGFSRERSLLFSVIPYACATAVLPVLAKISDCVNRKGTFLIGTLSTVAVGYILLMSVSSTNVKIFAACLITSGLYPSVIFLITWLGVNTGGFTKRGTTWAVAEVFGQCFSIMGTHIYDGPPRFIKGHAIVLGFILLGIFNSCVLIWWMNRENKRKDAEEQEYRDRGEVHPHASKSLEEVQDAHISFRYIL</sequence>
<keyword evidence="5 6" id="KW-0472">Membrane</keyword>
<dbReference type="AlphaFoldDB" id="A0AAV9MWJ8"/>
<evidence type="ECO:0000313" key="7">
    <source>
        <dbReference type="EMBL" id="KAK5044952.1"/>
    </source>
</evidence>
<dbReference type="Pfam" id="PF07690">
    <property type="entry name" value="MFS_1"/>
    <property type="match status" value="1"/>
</dbReference>
<dbReference type="Proteomes" id="UP001358417">
    <property type="component" value="Unassembled WGS sequence"/>
</dbReference>
<feature type="transmembrane region" description="Helical" evidence="6">
    <location>
        <begin position="187"/>
        <end position="208"/>
    </location>
</feature>
<feature type="transmembrane region" description="Helical" evidence="6">
    <location>
        <begin position="127"/>
        <end position="147"/>
    </location>
</feature>
<dbReference type="GeneID" id="89978482"/>
<comment type="caution">
    <text evidence="7">The sequence shown here is derived from an EMBL/GenBank/DDBJ whole genome shotgun (WGS) entry which is preliminary data.</text>
</comment>
<feature type="transmembrane region" description="Helical" evidence="6">
    <location>
        <begin position="96"/>
        <end position="115"/>
    </location>
</feature>
<dbReference type="InterPro" id="IPR036259">
    <property type="entry name" value="MFS_trans_sf"/>
</dbReference>
<evidence type="ECO:0000256" key="4">
    <source>
        <dbReference type="ARBA" id="ARBA00022989"/>
    </source>
</evidence>
<dbReference type="InterPro" id="IPR011701">
    <property type="entry name" value="MFS"/>
</dbReference>
<accession>A0AAV9MWJ8</accession>
<gene>
    <name evidence="7" type="ORF">LTR84_010324</name>
</gene>
<keyword evidence="8" id="KW-1185">Reference proteome</keyword>
<evidence type="ECO:0000256" key="2">
    <source>
        <dbReference type="ARBA" id="ARBA00022448"/>
    </source>
</evidence>
<dbReference type="PANTHER" id="PTHR43791">
    <property type="entry name" value="PERMEASE-RELATED"/>
    <property type="match status" value="1"/>
</dbReference>
<feature type="transmembrane region" description="Helical" evidence="6">
    <location>
        <begin position="53"/>
        <end position="74"/>
    </location>
</feature>
<evidence type="ECO:0000256" key="6">
    <source>
        <dbReference type="SAM" id="Phobius"/>
    </source>
</evidence>
<protein>
    <recommendedName>
        <fullName evidence="9">Major facilitator superfamily (MFS) profile domain-containing protein</fullName>
    </recommendedName>
</protein>
<keyword evidence="2" id="KW-0813">Transport</keyword>
<dbReference type="GO" id="GO:0022857">
    <property type="term" value="F:transmembrane transporter activity"/>
    <property type="evidence" value="ECO:0007669"/>
    <property type="project" value="InterPro"/>
</dbReference>
<dbReference type="FunFam" id="1.20.1250.20:FF:000013">
    <property type="entry name" value="MFS general substrate transporter"/>
    <property type="match status" value="1"/>
</dbReference>
<reference evidence="7 8" key="1">
    <citation type="submission" date="2023-08" db="EMBL/GenBank/DDBJ databases">
        <title>Black Yeasts Isolated from many extreme environments.</title>
        <authorList>
            <person name="Coleine C."/>
            <person name="Stajich J.E."/>
            <person name="Selbmann L."/>
        </authorList>
    </citation>
    <scope>NUCLEOTIDE SEQUENCE [LARGE SCALE GENOMIC DNA]</scope>
    <source>
        <strain evidence="7 8">CCFEE 5792</strain>
    </source>
</reference>
<feature type="transmembrane region" description="Helical" evidence="6">
    <location>
        <begin position="385"/>
        <end position="408"/>
    </location>
</feature>
<feature type="transmembrane region" description="Helical" evidence="6">
    <location>
        <begin position="153"/>
        <end position="175"/>
    </location>
</feature>
<evidence type="ECO:0000256" key="1">
    <source>
        <dbReference type="ARBA" id="ARBA00004141"/>
    </source>
</evidence>
<dbReference type="SUPFAM" id="SSF103473">
    <property type="entry name" value="MFS general substrate transporter"/>
    <property type="match status" value="1"/>
</dbReference>
<name>A0AAV9MWJ8_9EURO</name>
<feature type="transmembrane region" description="Helical" evidence="6">
    <location>
        <begin position="220"/>
        <end position="243"/>
    </location>
</feature>
<dbReference type="EMBL" id="JAVRRD010000041">
    <property type="protein sequence ID" value="KAK5044952.1"/>
    <property type="molecule type" value="Genomic_DNA"/>
</dbReference>
<feature type="transmembrane region" description="Helical" evidence="6">
    <location>
        <begin position="360"/>
        <end position="379"/>
    </location>
</feature>
<feature type="transmembrane region" description="Helical" evidence="6">
    <location>
        <begin position="330"/>
        <end position="348"/>
    </location>
</feature>
<dbReference type="PANTHER" id="PTHR43791:SF36">
    <property type="entry name" value="TRANSPORTER, PUTATIVE (AFU_ORTHOLOGUE AFUA_6G08340)-RELATED"/>
    <property type="match status" value="1"/>
</dbReference>
<proteinExistence type="predicted"/>
<dbReference type="GO" id="GO:0016020">
    <property type="term" value="C:membrane"/>
    <property type="evidence" value="ECO:0007669"/>
    <property type="project" value="UniProtKB-SubCell"/>
</dbReference>
<comment type="subcellular location">
    <subcellularLocation>
        <location evidence="1">Membrane</location>
        <topology evidence="1">Multi-pass membrane protein</topology>
    </subcellularLocation>
</comment>
<evidence type="ECO:0000256" key="5">
    <source>
        <dbReference type="ARBA" id="ARBA00023136"/>
    </source>
</evidence>
<dbReference type="RefSeq" id="XP_064700596.1">
    <property type="nucleotide sequence ID" value="XM_064853861.1"/>
</dbReference>
<dbReference type="Gene3D" id="1.20.1250.20">
    <property type="entry name" value="MFS general substrate transporter like domains"/>
    <property type="match status" value="2"/>
</dbReference>
<evidence type="ECO:0008006" key="9">
    <source>
        <dbReference type="Google" id="ProtNLM"/>
    </source>
</evidence>
<feature type="transmembrane region" description="Helical" evidence="6">
    <location>
        <begin position="294"/>
        <end position="318"/>
    </location>
</feature>
<feature type="transmembrane region" description="Helical" evidence="6">
    <location>
        <begin position="420"/>
        <end position="438"/>
    </location>
</feature>